<comment type="caution">
    <text evidence="12">The sequence shown here is derived from an EMBL/GenBank/DDBJ whole genome shotgun (WGS) entry which is preliminary data.</text>
</comment>
<keyword evidence="4" id="KW-0479">Metal-binding</keyword>
<evidence type="ECO:0000256" key="6">
    <source>
        <dbReference type="ARBA" id="ARBA00022840"/>
    </source>
</evidence>
<keyword evidence="6" id="KW-0067">ATP-binding</keyword>
<evidence type="ECO:0000256" key="7">
    <source>
        <dbReference type="ARBA" id="ARBA00022842"/>
    </source>
</evidence>
<dbReference type="PROSITE" id="PS51986">
    <property type="entry name" value="GS_BETA_GRASP"/>
    <property type="match status" value="1"/>
</dbReference>
<dbReference type="Gene3D" id="3.10.20.70">
    <property type="entry name" value="Glutamine synthetase, N-terminal domain"/>
    <property type="match status" value="1"/>
</dbReference>
<keyword evidence="5" id="KW-0547">Nucleotide-binding</keyword>
<dbReference type="EMBL" id="JAKNHJ010000004">
    <property type="protein sequence ID" value="MCG4617416.1"/>
    <property type="molecule type" value="Genomic_DNA"/>
</dbReference>
<dbReference type="InterPro" id="IPR008147">
    <property type="entry name" value="Gln_synt_N"/>
</dbReference>
<keyword evidence="7" id="KW-0460">Magnesium</keyword>
<evidence type="ECO:0000256" key="3">
    <source>
        <dbReference type="ARBA" id="ARBA00022598"/>
    </source>
</evidence>
<comment type="similarity">
    <text evidence="2 8 9">Belongs to the glutamine synthetase family.</text>
</comment>
<dbReference type="InterPro" id="IPR027303">
    <property type="entry name" value="Gln_synth_gly_rich_site"/>
</dbReference>
<dbReference type="InterPro" id="IPR014746">
    <property type="entry name" value="Gln_synth/guanido_kin_cat_dom"/>
</dbReference>
<evidence type="ECO:0000256" key="8">
    <source>
        <dbReference type="PROSITE-ProRule" id="PRU01330"/>
    </source>
</evidence>
<dbReference type="PROSITE" id="PS51987">
    <property type="entry name" value="GS_CATALYTIC"/>
    <property type="match status" value="1"/>
</dbReference>
<protein>
    <submittedName>
        <fullName evidence="12">Glutamine synthetase family protein</fullName>
    </submittedName>
</protein>
<dbReference type="SUPFAM" id="SSF54368">
    <property type="entry name" value="Glutamine synthetase, N-terminal domain"/>
    <property type="match status" value="1"/>
</dbReference>
<dbReference type="PROSITE" id="PS00181">
    <property type="entry name" value="GLNA_ATP"/>
    <property type="match status" value="1"/>
</dbReference>
<evidence type="ECO:0000256" key="5">
    <source>
        <dbReference type="ARBA" id="ARBA00022741"/>
    </source>
</evidence>
<organism evidence="12 13">
    <name type="scientific">Varibaculum cambriense</name>
    <dbReference type="NCBI Taxonomy" id="184870"/>
    <lineage>
        <taxon>Bacteria</taxon>
        <taxon>Bacillati</taxon>
        <taxon>Actinomycetota</taxon>
        <taxon>Actinomycetes</taxon>
        <taxon>Actinomycetales</taxon>
        <taxon>Actinomycetaceae</taxon>
        <taxon>Varibaculum</taxon>
    </lineage>
</organism>
<dbReference type="PANTHER" id="PTHR43785">
    <property type="entry name" value="GAMMA-GLUTAMYLPUTRESCINE SYNTHETASE"/>
    <property type="match status" value="1"/>
</dbReference>
<dbReference type="InterPro" id="IPR008146">
    <property type="entry name" value="Gln_synth_cat_dom"/>
</dbReference>
<dbReference type="AlphaFoldDB" id="A0AAJ1BB95"/>
<name>A0AAJ1BB95_9ACTO</name>
<dbReference type="GO" id="GO:0004356">
    <property type="term" value="F:glutamine synthetase activity"/>
    <property type="evidence" value="ECO:0007669"/>
    <property type="project" value="InterPro"/>
</dbReference>
<keyword evidence="3" id="KW-0436">Ligase</keyword>
<accession>A0AAJ1BB95</accession>
<proteinExistence type="inferred from homology"/>
<dbReference type="RefSeq" id="WP_024059073.1">
    <property type="nucleotide sequence ID" value="NZ_CBCTPO010000006.1"/>
</dbReference>
<dbReference type="Proteomes" id="UP001200537">
    <property type="component" value="Unassembled WGS sequence"/>
</dbReference>
<dbReference type="InterPro" id="IPR036651">
    <property type="entry name" value="Gln_synt_N_sf"/>
</dbReference>
<evidence type="ECO:0000259" key="10">
    <source>
        <dbReference type="PROSITE" id="PS51986"/>
    </source>
</evidence>
<feature type="domain" description="GS catalytic" evidence="11">
    <location>
        <begin position="107"/>
        <end position="445"/>
    </location>
</feature>
<dbReference type="Pfam" id="PF03951">
    <property type="entry name" value="Gln-synt_N"/>
    <property type="match status" value="1"/>
</dbReference>
<dbReference type="GO" id="GO:0006542">
    <property type="term" value="P:glutamine biosynthetic process"/>
    <property type="evidence" value="ECO:0007669"/>
    <property type="project" value="InterPro"/>
</dbReference>
<evidence type="ECO:0000256" key="2">
    <source>
        <dbReference type="ARBA" id="ARBA00009897"/>
    </source>
</evidence>
<dbReference type="GO" id="GO:0046872">
    <property type="term" value="F:metal ion binding"/>
    <property type="evidence" value="ECO:0007669"/>
    <property type="project" value="UniProtKB-KW"/>
</dbReference>
<dbReference type="GO" id="GO:0005524">
    <property type="term" value="F:ATP binding"/>
    <property type="evidence" value="ECO:0007669"/>
    <property type="project" value="UniProtKB-KW"/>
</dbReference>
<dbReference type="Gene3D" id="3.30.590.10">
    <property type="entry name" value="Glutamine synthetase/guanido kinase, catalytic domain"/>
    <property type="match status" value="1"/>
</dbReference>
<dbReference type="SUPFAM" id="SSF55931">
    <property type="entry name" value="Glutamine synthetase/guanido kinase"/>
    <property type="match status" value="1"/>
</dbReference>
<feature type="domain" description="GS beta-grasp" evidence="10">
    <location>
        <begin position="15"/>
        <end position="100"/>
    </location>
</feature>
<dbReference type="PANTHER" id="PTHR43785:SF11">
    <property type="entry name" value="GAMMA-GLUTAMYLPOLYAMINE SYNTHETASE GLNA2"/>
    <property type="match status" value="1"/>
</dbReference>
<evidence type="ECO:0000256" key="9">
    <source>
        <dbReference type="RuleBase" id="RU000384"/>
    </source>
</evidence>
<dbReference type="SMART" id="SM01230">
    <property type="entry name" value="Gln-synt_C"/>
    <property type="match status" value="1"/>
</dbReference>
<reference evidence="12" key="1">
    <citation type="submission" date="2022-01" db="EMBL/GenBank/DDBJ databases">
        <title>Collection of gut derived symbiotic bacterial strains cultured from healthy donors.</title>
        <authorList>
            <person name="Lin H."/>
            <person name="Kohout C."/>
            <person name="Waligurski E."/>
            <person name="Pamer E.G."/>
        </authorList>
    </citation>
    <scope>NUCLEOTIDE SEQUENCE</scope>
    <source>
        <strain evidence="12">DFI.7.46</strain>
    </source>
</reference>
<gene>
    <name evidence="12" type="ORF">L0M99_02755</name>
</gene>
<evidence type="ECO:0000313" key="13">
    <source>
        <dbReference type="Proteomes" id="UP001200537"/>
    </source>
</evidence>
<comment type="cofactor">
    <cofactor evidence="1">
        <name>Mg(2+)</name>
        <dbReference type="ChEBI" id="CHEBI:18420"/>
    </cofactor>
</comment>
<sequence>MDSAQEDVLQKIAELGVKFIRLWFTDVSGSLKSVAIDPAELEDAFNEGIGFDGSAIEGFTRVYESDMLLRPDASTFQILPWRGEDAEVGRMFCDVYTPDLQPARSDPRRVLERQLERAADLGFTFNIHPEIEFYLLQPPTSLDEPLRPIDNASYFDHVPNGGDNSFRRRAVAMLEEMGISVEFSHHENGPGQNEIDLRASDALTGSDNIMTFRILIEEIAMQDRMVATFMPKPMAGQAGSGMHTHMSLFEGEHNAFYDGASDVYQLSATGQAFTAGLLSHAREYSAVVNQHVNSYKRLWGGSEAPSYICWGHNNRSALVRVPLYKPEKAGDARIEYRGTDPAANPYLAYAALLAAGLDGIEKEMKLPLETEDDVWRLSDKERRAQGIPALPLTLEEAVSELRQSEFMAKVLGEEVFAYVLRNKEREWREYSAQITRGELAKFLRV</sequence>
<evidence type="ECO:0000256" key="4">
    <source>
        <dbReference type="ARBA" id="ARBA00022723"/>
    </source>
</evidence>
<evidence type="ECO:0000313" key="12">
    <source>
        <dbReference type="EMBL" id="MCG4617416.1"/>
    </source>
</evidence>
<evidence type="ECO:0000259" key="11">
    <source>
        <dbReference type="PROSITE" id="PS51987"/>
    </source>
</evidence>
<evidence type="ECO:0000256" key="1">
    <source>
        <dbReference type="ARBA" id="ARBA00001946"/>
    </source>
</evidence>
<dbReference type="Pfam" id="PF00120">
    <property type="entry name" value="Gln-synt_C"/>
    <property type="match status" value="1"/>
</dbReference>